<gene>
    <name evidence="3" type="ORF">U0C82_05950</name>
</gene>
<comment type="caution">
    <text evidence="3">The sequence shown here is derived from an EMBL/GenBank/DDBJ whole genome shotgun (WGS) entry which is preliminary data.</text>
</comment>
<organism evidence="3 4">
    <name type="scientific">Fulvimarina uroteuthidis</name>
    <dbReference type="NCBI Taxonomy" id="3098149"/>
    <lineage>
        <taxon>Bacteria</taxon>
        <taxon>Pseudomonadati</taxon>
        <taxon>Pseudomonadota</taxon>
        <taxon>Alphaproteobacteria</taxon>
        <taxon>Hyphomicrobiales</taxon>
        <taxon>Aurantimonadaceae</taxon>
        <taxon>Fulvimarina</taxon>
    </lineage>
</organism>
<accession>A0ABU5I3D9</accession>
<dbReference type="InterPro" id="IPR012495">
    <property type="entry name" value="TadE-like_dom"/>
</dbReference>
<protein>
    <submittedName>
        <fullName evidence="3">TadE/TadG family type IV pilus assembly protein</fullName>
    </submittedName>
</protein>
<name>A0ABU5I3D9_9HYPH</name>
<keyword evidence="1" id="KW-1133">Transmembrane helix</keyword>
<feature type="transmembrane region" description="Helical" evidence="1">
    <location>
        <begin position="21"/>
        <end position="45"/>
    </location>
</feature>
<evidence type="ECO:0000259" key="2">
    <source>
        <dbReference type="Pfam" id="PF07811"/>
    </source>
</evidence>
<evidence type="ECO:0000313" key="3">
    <source>
        <dbReference type="EMBL" id="MDY8108696.1"/>
    </source>
</evidence>
<reference evidence="3 4" key="1">
    <citation type="submission" date="2023-12" db="EMBL/GenBank/DDBJ databases">
        <title>Description of Novel Strain Fulvimarina sp. 2208YS6-2-32 isolated from Uroteuthis (Photololigo) edulis.</title>
        <authorList>
            <person name="Park J.-S."/>
        </authorList>
    </citation>
    <scope>NUCLEOTIDE SEQUENCE [LARGE SCALE GENOMIC DNA]</scope>
    <source>
        <strain evidence="3 4">2208YS6-2-32</strain>
    </source>
</reference>
<dbReference type="Pfam" id="PF07811">
    <property type="entry name" value="TadE"/>
    <property type="match status" value="1"/>
</dbReference>
<keyword evidence="1" id="KW-0472">Membrane</keyword>
<evidence type="ECO:0000313" key="4">
    <source>
        <dbReference type="Proteomes" id="UP001294412"/>
    </source>
</evidence>
<feature type="domain" description="TadE-like" evidence="2">
    <location>
        <begin position="25"/>
        <end position="62"/>
    </location>
</feature>
<evidence type="ECO:0000256" key="1">
    <source>
        <dbReference type="SAM" id="Phobius"/>
    </source>
</evidence>
<keyword evidence="1" id="KW-0812">Transmembrane</keyword>
<sequence>MRGLQMNRWLRMRRAIGAFARARDGAVAIEFVLVLPILVLLYLGAFEGSKLFEVSRKANTATETIGDLVGRTRSVTLRELNNIFDVARAIISPFDPGELDVQISAISIDPQGKATVDWSRKRSGAGTQSMPGLAKGSPYALPPDLKATGNLFYIIVDTRYSYHSPLIHSVIASSLDIDMTYGIVPRLSSIVPCSDCG</sequence>
<proteinExistence type="predicted"/>
<dbReference type="Proteomes" id="UP001294412">
    <property type="component" value="Unassembled WGS sequence"/>
</dbReference>
<keyword evidence="4" id="KW-1185">Reference proteome</keyword>
<dbReference type="EMBL" id="JAXLPB010000002">
    <property type="protein sequence ID" value="MDY8108696.1"/>
    <property type="molecule type" value="Genomic_DNA"/>
</dbReference>